<evidence type="ECO:0000313" key="2">
    <source>
        <dbReference type="Proteomes" id="UP000029278"/>
    </source>
</evidence>
<dbReference type="HOGENOM" id="CLU_3390544_0_0_9"/>
<evidence type="ECO:0000313" key="1">
    <source>
        <dbReference type="EMBL" id="KFN12350.1"/>
    </source>
</evidence>
<sequence length="32" mass="3958">MKNNDYLPLFKILYISKMFLILKYHFHLSVNI</sequence>
<gene>
    <name evidence="1" type="ORF">DJ90_2041</name>
</gene>
<dbReference type="AlphaFoldDB" id="A0A090ZQ01"/>
<proteinExistence type="predicted"/>
<dbReference type="Proteomes" id="UP000029278">
    <property type="component" value="Unassembled WGS sequence"/>
</dbReference>
<protein>
    <submittedName>
        <fullName evidence="1">Uncharacterized protein</fullName>
    </submittedName>
</protein>
<organism evidence="1 2">
    <name type="scientific">Paenibacillus macerans</name>
    <name type="common">Bacillus macerans</name>
    <dbReference type="NCBI Taxonomy" id="44252"/>
    <lineage>
        <taxon>Bacteria</taxon>
        <taxon>Bacillati</taxon>
        <taxon>Bacillota</taxon>
        <taxon>Bacilli</taxon>
        <taxon>Bacillales</taxon>
        <taxon>Paenibacillaceae</taxon>
        <taxon>Paenibacillus</taxon>
    </lineage>
</organism>
<dbReference type="STRING" id="44252.DJ90_2041"/>
<accession>A0A090ZQ01</accession>
<keyword evidence="2" id="KW-1185">Reference proteome</keyword>
<name>A0A090ZQ01_PAEMA</name>
<comment type="caution">
    <text evidence="1">The sequence shown here is derived from an EMBL/GenBank/DDBJ whole genome shotgun (WGS) entry which is preliminary data.</text>
</comment>
<reference evidence="1 2" key="1">
    <citation type="submission" date="2014-04" db="EMBL/GenBank/DDBJ databases">
        <authorList>
            <person name="Bishop-Lilly K.A."/>
            <person name="Broomall S.M."/>
            <person name="Chain P.S."/>
            <person name="Chertkov O."/>
            <person name="Coyne S.R."/>
            <person name="Daligault H.E."/>
            <person name="Davenport K.W."/>
            <person name="Erkkila T."/>
            <person name="Frey K.G."/>
            <person name="Gibbons H.S."/>
            <person name="Gu W."/>
            <person name="Jaissle J."/>
            <person name="Johnson S.L."/>
            <person name="Koroleva G.I."/>
            <person name="Ladner J.T."/>
            <person name="Lo C.-C."/>
            <person name="Minogue T.D."/>
            <person name="Munk C."/>
            <person name="Palacios G.F."/>
            <person name="Redden C.L."/>
            <person name="Rosenzweig C.N."/>
            <person name="Scholz M.B."/>
            <person name="Teshima H."/>
            <person name="Xu Y."/>
        </authorList>
    </citation>
    <scope>NUCLEOTIDE SEQUENCE [LARGE SCALE GENOMIC DNA]</scope>
    <source>
        <strain evidence="1 2">8244</strain>
    </source>
</reference>
<dbReference type="EMBL" id="JMQA01000001">
    <property type="protein sequence ID" value="KFN12350.1"/>
    <property type="molecule type" value="Genomic_DNA"/>
</dbReference>